<evidence type="ECO:0000313" key="1">
    <source>
        <dbReference type="EMBL" id="PWC02747.1"/>
    </source>
</evidence>
<comment type="caution">
    <text evidence="1">The sequence shown here is derived from an EMBL/GenBank/DDBJ whole genome shotgun (WGS) entry which is preliminary data.</text>
</comment>
<proteinExistence type="predicted"/>
<dbReference type="RefSeq" id="WP_108430830.1">
    <property type="nucleotide sequence ID" value="NZ_CP026947.1"/>
</dbReference>
<dbReference type="Proteomes" id="UP000244989">
    <property type="component" value="Unassembled WGS sequence"/>
</dbReference>
<gene>
    <name evidence="1" type="ORF">DF222_00420</name>
</gene>
<name>A0A2U1T9R1_9CORY</name>
<organism evidence="1 2">
    <name type="scientific">Corynebacterium yudongzhengii</name>
    <dbReference type="NCBI Taxonomy" id="2080740"/>
    <lineage>
        <taxon>Bacteria</taxon>
        <taxon>Bacillati</taxon>
        <taxon>Actinomycetota</taxon>
        <taxon>Actinomycetes</taxon>
        <taxon>Mycobacteriales</taxon>
        <taxon>Corynebacteriaceae</taxon>
        <taxon>Corynebacterium</taxon>
    </lineage>
</organism>
<accession>A0A2U1T9R1</accession>
<dbReference type="AlphaFoldDB" id="A0A2U1T9R1"/>
<evidence type="ECO:0000313" key="2">
    <source>
        <dbReference type="Proteomes" id="UP000244989"/>
    </source>
</evidence>
<keyword evidence="2" id="KW-1185">Reference proteome</keyword>
<dbReference type="EMBL" id="QEEZ01000001">
    <property type="protein sequence ID" value="PWC02747.1"/>
    <property type="molecule type" value="Genomic_DNA"/>
</dbReference>
<sequence length="234" mass="26474">MKDPTRIPVVLEALRTAWEGRPDLELASLWEILRNEGVAFGTSDEELLTHLRRMAQKFPPLIDDTALHGHFAVIDTTSPRRRVTLDCVQHRVTVRGFDDTLRPATWTGGEIVRLRTGMPAVLRDHDGTDHRLGVVESMRLYERPLTIRLDGRHRRDMGDEVYGVITHTEDTVSLVIISHRLEVLRAQRRHIDTETYKFEEIVACAAGKALKIRRHPGGAAADLGVVEDVFPLEA</sequence>
<dbReference type="OrthoDB" id="4415055at2"/>
<protein>
    <submittedName>
        <fullName evidence="1">Uncharacterized protein</fullName>
    </submittedName>
</protein>
<dbReference type="KEGG" id="cyz:C3B44_01690"/>
<reference evidence="2" key="1">
    <citation type="submission" date="2018-04" db="EMBL/GenBank/DDBJ databases">
        <authorList>
            <person name="Liu S."/>
            <person name="Wang Z."/>
            <person name="Li J."/>
        </authorList>
    </citation>
    <scope>NUCLEOTIDE SEQUENCE [LARGE SCALE GENOMIC DNA]</scope>
    <source>
        <strain evidence="2">2189</strain>
    </source>
</reference>